<dbReference type="InterPro" id="IPR020843">
    <property type="entry name" value="ER"/>
</dbReference>
<dbReference type="InterPro" id="IPR050129">
    <property type="entry name" value="Zn_alcohol_dh"/>
</dbReference>
<dbReference type="PANTHER" id="PTHR43401">
    <property type="entry name" value="L-THREONINE 3-DEHYDROGENASE"/>
    <property type="match status" value="1"/>
</dbReference>
<dbReference type="CDD" id="cd08269">
    <property type="entry name" value="Zn_ADH9"/>
    <property type="match status" value="1"/>
</dbReference>
<dbReference type="GO" id="GO:0016616">
    <property type="term" value="F:oxidoreductase activity, acting on the CH-OH group of donors, NAD or NADP as acceptor"/>
    <property type="evidence" value="ECO:0007669"/>
    <property type="project" value="UniProtKB-ARBA"/>
</dbReference>
<dbReference type="PANTHER" id="PTHR43401:SF2">
    <property type="entry name" value="L-THREONINE 3-DEHYDROGENASE"/>
    <property type="match status" value="1"/>
</dbReference>
<dbReference type="Pfam" id="PF08240">
    <property type="entry name" value="ADH_N"/>
    <property type="match status" value="1"/>
</dbReference>
<keyword evidence="3" id="KW-0560">Oxidoreductase</keyword>
<organism evidence="7 8">
    <name type="scientific">Anaeromyxobacter diazotrophicus</name>
    <dbReference type="NCBI Taxonomy" id="2590199"/>
    <lineage>
        <taxon>Bacteria</taxon>
        <taxon>Pseudomonadati</taxon>
        <taxon>Myxococcota</taxon>
        <taxon>Myxococcia</taxon>
        <taxon>Myxococcales</taxon>
        <taxon>Cystobacterineae</taxon>
        <taxon>Anaeromyxobacteraceae</taxon>
        <taxon>Anaeromyxobacter</taxon>
    </lineage>
</organism>
<dbReference type="SMART" id="SM00829">
    <property type="entry name" value="PKS_ER"/>
    <property type="match status" value="1"/>
</dbReference>
<dbReference type="InterPro" id="IPR011032">
    <property type="entry name" value="GroES-like_sf"/>
</dbReference>
<evidence type="ECO:0000256" key="1">
    <source>
        <dbReference type="ARBA" id="ARBA00022723"/>
    </source>
</evidence>
<keyword evidence="1 4" id="KW-0479">Metal-binding</keyword>
<accession>A0A7I9VQD8</accession>
<keyword evidence="5" id="KW-1133">Transmembrane helix</keyword>
<comment type="cofactor">
    <cofactor evidence="4">
        <name>Zn(2+)</name>
        <dbReference type="ChEBI" id="CHEBI:29105"/>
    </cofactor>
</comment>
<dbReference type="InterPro" id="IPR013149">
    <property type="entry name" value="ADH-like_C"/>
</dbReference>
<dbReference type="EMBL" id="BJTG01000007">
    <property type="protein sequence ID" value="GEJ58299.1"/>
    <property type="molecule type" value="Genomic_DNA"/>
</dbReference>
<feature type="domain" description="Enoyl reductase (ER)" evidence="6">
    <location>
        <begin position="24"/>
        <end position="329"/>
    </location>
</feature>
<evidence type="ECO:0000259" key="6">
    <source>
        <dbReference type="SMART" id="SM00829"/>
    </source>
</evidence>
<keyword evidence="2 4" id="KW-0862">Zinc</keyword>
<keyword evidence="5" id="KW-0812">Transmembrane</keyword>
<evidence type="ECO:0000256" key="5">
    <source>
        <dbReference type="SAM" id="Phobius"/>
    </source>
</evidence>
<dbReference type="InterPro" id="IPR036291">
    <property type="entry name" value="NAD(P)-bd_dom_sf"/>
</dbReference>
<proteinExistence type="inferred from homology"/>
<dbReference type="PROSITE" id="PS00059">
    <property type="entry name" value="ADH_ZINC"/>
    <property type="match status" value="1"/>
</dbReference>
<dbReference type="Gene3D" id="3.40.50.720">
    <property type="entry name" value="NAD(P)-binding Rossmann-like Domain"/>
    <property type="match status" value="1"/>
</dbReference>
<comment type="similarity">
    <text evidence="4">Belongs to the zinc-containing alcohol dehydrogenase family.</text>
</comment>
<evidence type="ECO:0000256" key="3">
    <source>
        <dbReference type="ARBA" id="ARBA00023002"/>
    </source>
</evidence>
<comment type="caution">
    <text evidence="7">The sequence shown here is derived from an EMBL/GenBank/DDBJ whole genome shotgun (WGS) entry which is preliminary data.</text>
</comment>
<sequence>MDPATSPRPRRAQRMRAAVLAGPGRLELADVARPEPGPGQVRIRLEGSGLCGSNLPVFEGRPWFSYPLAPGAPGHEGWGRVDAAGAGVRALSEGDRVACLGAAAFADYEVVDAAAAVKLPRALDGAPFPGEPLACAVNAFRRSGVEAGQAVAVVGVGFLGAVLTALAAGAGARVVAVGRRPSALEVARRMGAAEVVPLGELWPTFERVKAAAGGRMLDVAIEAAGAQLPLDLAGELVRERGRLVIAGYHQDGTRTVNLQSWNWRGIDVVNAHERNPAVYAEGMRLAVAAVAEGRLDPRPLYTHAVALERIGEAFAALRDRPEGFMKALVTM</sequence>
<keyword evidence="8" id="KW-1185">Reference proteome</keyword>
<evidence type="ECO:0000256" key="4">
    <source>
        <dbReference type="RuleBase" id="RU361277"/>
    </source>
</evidence>
<name>A0A7I9VQD8_9BACT</name>
<dbReference type="InterPro" id="IPR002328">
    <property type="entry name" value="ADH_Zn_CS"/>
</dbReference>
<protein>
    <submittedName>
        <fullName evidence="7">Oxidoreductase</fullName>
    </submittedName>
</protein>
<dbReference type="AlphaFoldDB" id="A0A7I9VQD8"/>
<dbReference type="SUPFAM" id="SSF50129">
    <property type="entry name" value="GroES-like"/>
    <property type="match status" value="1"/>
</dbReference>
<evidence type="ECO:0000313" key="7">
    <source>
        <dbReference type="EMBL" id="GEJ58299.1"/>
    </source>
</evidence>
<reference evidence="8" key="1">
    <citation type="journal article" date="2020" name="Appl. Environ. Microbiol.">
        <title>Diazotrophic Anaeromyxobacter Isolates from Soils.</title>
        <authorList>
            <person name="Masuda Y."/>
            <person name="Yamanaka H."/>
            <person name="Xu Z.X."/>
            <person name="Shiratori Y."/>
            <person name="Aono T."/>
            <person name="Amachi S."/>
            <person name="Senoo K."/>
            <person name="Itoh H."/>
        </authorList>
    </citation>
    <scope>NUCLEOTIDE SEQUENCE [LARGE SCALE GENOMIC DNA]</scope>
    <source>
        <strain evidence="8">R267</strain>
    </source>
</reference>
<evidence type="ECO:0000256" key="2">
    <source>
        <dbReference type="ARBA" id="ARBA00022833"/>
    </source>
</evidence>
<dbReference type="Gene3D" id="3.90.180.10">
    <property type="entry name" value="Medium-chain alcohol dehydrogenases, catalytic domain"/>
    <property type="match status" value="2"/>
</dbReference>
<keyword evidence="5" id="KW-0472">Membrane</keyword>
<dbReference type="SUPFAM" id="SSF51735">
    <property type="entry name" value="NAD(P)-binding Rossmann-fold domains"/>
    <property type="match status" value="1"/>
</dbReference>
<dbReference type="RefSeq" id="WP_235969653.1">
    <property type="nucleotide sequence ID" value="NZ_BJTG01000007.1"/>
</dbReference>
<feature type="transmembrane region" description="Helical" evidence="5">
    <location>
        <begin position="150"/>
        <end position="172"/>
    </location>
</feature>
<dbReference type="InterPro" id="IPR013154">
    <property type="entry name" value="ADH-like_N"/>
</dbReference>
<gene>
    <name evidence="7" type="ORF">AMYX_30400</name>
</gene>
<dbReference type="Pfam" id="PF00107">
    <property type="entry name" value="ADH_zinc_N"/>
    <property type="match status" value="1"/>
</dbReference>
<dbReference type="Proteomes" id="UP000503640">
    <property type="component" value="Unassembled WGS sequence"/>
</dbReference>
<dbReference type="GO" id="GO:0008270">
    <property type="term" value="F:zinc ion binding"/>
    <property type="evidence" value="ECO:0007669"/>
    <property type="project" value="InterPro"/>
</dbReference>
<evidence type="ECO:0000313" key="8">
    <source>
        <dbReference type="Proteomes" id="UP000503640"/>
    </source>
</evidence>